<evidence type="ECO:0000313" key="5">
    <source>
        <dbReference type="Proteomes" id="UP001470230"/>
    </source>
</evidence>
<protein>
    <recommendedName>
        <fullName evidence="6">Myb-like DNA-binding domain containing protein</fullName>
    </recommendedName>
</protein>
<dbReference type="InterPro" id="IPR001005">
    <property type="entry name" value="SANT/Myb"/>
</dbReference>
<dbReference type="CDD" id="cd00167">
    <property type="entry name" value="SANT"/>
    <property type="match status" value="3"/>
</dbReference>
<gene>
    <name evidence="4" type="ORF">M9Y10_022720</name>
</gene>
<evidence type="ECO:0008006" key="6">
    <source>
        <dbReference type="Google" id="ProtNLM"/>
    </source>
</evidence>
<dbReference type="SUPFAM" id="SSF46689">
    <property type="entry name" value="Homeodomain-like"/>
    <property type="match status" value="2"/>
</dbReference>
<evidence type="ECO:0000256" key="1">
    <source>
        <dbReference type="SAM" id="MobiDB-lite"/>
    </source>
</evidence>
<reference evidence="4 5" key="1">
    <citation type="submission" date="2024-04" db="EMBL/GenBank/DDBJ databases">
        <title>Tritrichomonas musculus Genome.</title>
        <authorList>
            <person name="Alves-Ferreira E."/>
            <person name="Grigg M."/>
            <person name="Lorenzi H."/>
            <person name="Galac M."/>
        </authorList>
    </citation>
    <scope>NUCLEOTIDE SEQUENCE [LARGE SCALE GENOMIC DNA]</scope>
    <source>
        <strain evidence="4 5">EAF2021</strain>
    </source>
</reference>
<dbReference type="SMART" id="SM00717">
    <property type="entry name" value="SANT"/>
    <property type="match status" value="3"/>
</dbReference>
<comment type="caution">
    <text evidence="4">The sequence shown here is derived from an EMBL/GenBank/DDBJ whole genome shotgun (WGS) entry which is preliminary data.</text>
</comment>
<dbReference type="Pfam" id="PF13921">
    <property type="entry name" value="Myb_DNA-bind_6"/>
    <property type="match status" value="1"/>
</dbReference>
<dbReference type="Gene3D" id="1.10.10.60">
    <property type="entry name" value="Homeodomain-like"/>
    <property type="match status" value="3"/>
</dbReference>
<dbReference type="InterPro" id="IPR009057">
    <property type="entry name" value="Homeodomain-like_sf"/>
</dbReference>
<feature type="region of interest" description="Disordered" evidence="1">
    <location>
        <begin position="152"/>
        <end position="221"/>
    </location>
</feature>
<feature type="domain" description="HTH myb-type" evidence="3">
    <location>
        <begin position="1"/>
        <end position="47"/>
    </location>
</feature>
<dbReference type="InterPro" id="IPR050560">
    <property type="entry name" value="MYB_TF"/>
</dbReference>
<accession>A0ABR2KT22</accession>
<dbReference type="PANTHER" id="PTHR45614:SF25">
    <property type="entry name" value="MYB PROTEIN"/>
    <property type="match status" value="1"/>
</dbReference>
<feature type="domain" description="Myb-like" evidence="2">
    <location>
        <begin position="48"/>
        <end position="99"/>
    </location>
</feature>
<dbReference type="Pfam" id="PF00249">
    <property type="entry name" value="Myb_DNA-binding"/>
    <property type="match status" value="1"/>
</dbReference>
<sequence length="312" mass="36169">MRRFWTEEEDTILRKFVNTHGKQWSAASAKLPKRTPTQIAARWEKCLNPQLVKGPFTHEEDKIIIEFVEKNGPHSWPSISKFLPERSPKQCRERWFNHLNPNVLKGSWSYEEDSIIFEQYYQRGPKWSLIAKMLPGRTDNAIKNRWHSSLSKRVKVDSNGKRSLAPESSKRYHRKTDSSNKQPESLAKKNNENAVPLLPIPFTSQSNYQQNHGKENELPSNSLDVIDDQFQKFKVPISSNLDIETPDSSLSFRSMLSPIADRFDDDITGNLTLNEMSFLNNNPMELIGSPRKNNYDDDIFYSGHLQELEFGI</sequence>
<feature type="domain" description="HTH myb-type" evidence="3">
    <location>
        <begin position="48"/>
        <end position="103"/>
    </location>
</feature>
<proteinExistence type="predicted"/>
<dbReference type="PANTHER" id="PTHR45614">
    <property type="entry name" value="MYB PROTEIN-RELATED"/>
    <property type="match status" value="1"/>
</dbReference>
<evidence type="ECO:0000313" key="4">
    <source>
        <dbReference type="EMBL" id="KAK8894285.1"/>
    </source>
</evidence>
<feature type="domain" description="Myb-like" evidence="2">
    <location>
        <begin position="1"/>
        <end position="47"/>
    </location>
</feature>
<organism evidence="4 5">
    <name type="scientific">Tritrichomonas musculus</name>
    <dbReference type="NCBI Taxonomy" id="1915356"/>
    <lineage>
        <taxon>Eukaryota</taxon>
        <taxon>Metamonada</taxon>
        <taxon>Parabasalia</taxon>
        <taxon>Tritrichomonadida</taxon>
        <taxon>Tritrichomonadidae</taxon>
        <taxon>Tritrichomonas</taxon>
    </lineage>
</organism>
<feature type="domain" description="HTH myb-type" evidence="3">
    <location>
        <begin position="105"/>
        <end position="154"/>
    </location>
</feature>
<dbReference type="EMBL" id="JAPFFF010000003">
    <property type="protein sequence ID" value="KAK8894285.1"/>
    <property type="molecule type" value="Genomic_DNA"/>
</dbReference>
<dbReference type="Proteomes" id="UP001470230">
    <property type="component" value="Unassembled WGS sequence"/>
</dbReference>
<evidence type="ECO:0000259" key="3">
    <source>
        <dbReference type="PROSITE" id="PS51294"/>
    </source>
</evidence>
<dbReference type="PROSITE" id="PS51294">
    <property type="entry name" value="HTH_MYB"/>
    <property type="match status" value="3"/>
</dbReference>
<evidence type="ECO:0000259" key="2">
    <source>
        <dbReference type="PROSITE" id="PS50090"/>
    </source>
</evidence>
<feature type="compositionally biased region" description="Polar residues" evidence="1">
    <location>
        <begin position="202"/>
        <end position="211"/>
    </location>
</feature>
<feature type="domain" description="Myb-like" evidence="2">
    <location>
        <begin position="100"/>
        <end position="150"/>
    </location>
</feature>
<dbReference type="PROSITE" id="PS50090">
    <property type="entry name" value="MYB_LIKE"/>
    <property type="match status" value="3"/>
</dbReference>
<dbReference type="InterPro" id="IPR017930">
    <property type="entry name" value="Myb_dom"/>
</dbReference>
<name>A0ABR2KT22_9EUKA</name>
<keyword evidence="5" id="KW-1185">Reference proteome</keyword>